<gene>
    <name evidence="1" type="ORF">DSO57_1018281</name>
</gene>
<accession>A0ACC2STI3</accession>
<sequence length="160" mass="17834">MKSSKDLYKRYTSDTLGTTKHMVGRYPPLQFLKKDGIWKAVKLLDADVWDMDNKELMAGFIGYFKDLWAGKLVEKRSGLGKNKIGCNYVDFVLAEGTKTTSAQEGWHSHFAELVGISKPSFGKLPVGLKKSKDRANKILRDIGNGVPPKLPALTHEGHNV</sequence>
<evidence type="ECO:0000313" key="2">
    <source>
        <dbReference type="Proteomes" id="UP001165960"/>
    </source>
</evidence>
<evidence type="ECO:0000313" key="1">
    <source>
        <dbReference type="EMBL" id="KAJ9065562.1"/>
    </source>
</evidence>
<dbReference type="EMBL" id="QTSX02004339">
    <property type="protein sequence ID" value="KAJ9065562.1"/>
    <property type="molecule type" value="Genomic_DNA"/>
</dbReference>
<organism evidence="1 2">
    <name type="scientific">Entomophthora muscae</name>
    <dbReference type="NCBI Taxonomy" id="34485"/>
    <lineage>
        <taxon>Eukaryota</taxon>
        <taxon>Fungi</taxon>
        <taxon>Fungi incertae sedis</taxon>
        <taxon>Zoopagomycota</taxon>
        <taxon>Entomophthoromycotina</taxon>
        <taxon>Entomophthoromycetes</taxon>
        <taxon>Entomophthorales</taxon>
        <taxon>Entomophthoraceae</taxon>
        <taxon>Entomophthora</taxon>
    </lineage>
</organism>
<comment type="caution">
    <text evidence="1">The sequence shown here is derived from an EMBL/GenBank/DDBJ whole genome shotgun (WGS) entry which is preliminary data.</text>
</comment>
<name>A0ACC2STI3_9FUNG</name>
<dbReference type="Proteomes" id="UP001165960">
    <property type="component" value="Unassembled WGS sequence"/>
</dbReference>
<reference evidence="1" key="1">
    <citation type="submission" date="2022-04" db="EMBL/GenBank/DDBJ databases">
        <title>Genome of the entomopathogenic fungus Entomophthora muscae.</title>
        <authorList>
            <person name="Elya C."/>
            <person name="Lovett B.R."/>
            <person name="Lee E."/>
            <person name="Macias A.M."/>
            <person name="Hajek A.E."/>
            <person name="De Bivort B.L."/>
            <person name="Kasson M.T."/>
            <person name="De Fine Licht H.H."/>
            <person name="Stajich J.E."/>
        </authorList>
    </citation>
    <scope>NUCLEOTIDE SEQUENCE</scope>
    <source>
        <strain evidence="1">Berkeley</strain>
    </source>
</reference>
<keyword evidence="2" id="KW-1185">Reference proteome</keyword>
<protein>
    <submittedName>
        <fullName evidence="1">Uncharacterized protein</fullName>
    </submittedName>
</protein>
<proteinExistence type="predicted"/>